<name>A0AAJ7TNZ2_PETMA</name>
<dbReference type="RefSeq" id="XP_032821379.1">
    <property type="nucleotide sequence ID" value="XM_032965488.1"/>
</dbReference>
<dbReference type="PROSITE" id="PS00028">
    <property type="entry name" value="ZINC_FINGER_C2H2_1"/>
    <property type="match status" value="3"/>
</dbReference>
<evidence type="ECO:0000313" key="10">
    <source>
        <dbReference type="RefSeq" id="XP_032821379.1"/>
    </source>
</evidence>
<dbReference type="PANTHER" id="PTHR23235">
    <property type="entry name" value="KRUEPPEL-LIKE TRANSCRIPTION FACTOR"/>
    <property type="match status" value="1"/>
</dbReference>
<accession>A0AAJ7TNZ2</accession>
<keyword evidence="1" id="KW-0479">Metal-binding</keyword>
<dbReference type="InterPro" id="IPR013087">
    <property type="entry name" value="Znf_C2H2_type"/>
</dbReference>
<feature type="domain" description="C2H2-type" evidence="7">
    <location>
        <begin position="359"/>
        <end position="388"/>
    </location>
</feature>
<dbReference type="GO" id="GO:0008270">
    <property type="term" value="F:zinc ion binding"/>
    <property type="evidence" value="ECO:0007669"/>
    <property type="project" value="UniProtKB-KW"/>
</dbReference>
<evidence type="ECO:0000256" key="6">
    <source>
        <dbReference type="SAM" id="MobiDB-lite"/>
    </source>
</evidence>
<dbReference type="KEGG" id="pmrn:116948625"/>
<feature type="domain" description="C2H2-type" evidence="7">
    <location>
        <begin position="389"/>
        <end position="411"/>
    </location>
</feature>
<reference evidence="9 10" key="1">
    <citation type="submission" date="2025-04" db="UniProtKB">
        <authorList>
            <consortium name="RefSeq"/>
        </authorList>
    </citation>
    <scope>IDENTIFICATION</scope>
    <source>
        <tissue evidence="9 10">Sperm</tissue>
    </source>
</reference>
<dbReference type="SMART" id="SM00355">
    <property type="entry name" value="ZnF_C2H2"/>
    <property type="match status" value="3"/>
</dbReference>
<evidence type="ECO:0000259" key="7">
    <source>
        <dbReference type="PROSITE" id="PS50157"/>
    </source>
</evidence>
<sequence>MAMRSPITMDGSFSTFLQDLTPSCSPETALDSPLSLLLATCHRITPHDHNKQQQRHQRHQRGNNEYIGQHKDDDDDAGGGGSGGDVGAFSASKTDICLPGRHLTMTPPAEPAASGPAATQALGYAACALGYQRQWHWQGVGAGAAAVVPRIDRLLYAQPPPPHQHLGIFDETGFCWGTNGAYYNHHHQQQQNLNYDHQTQQPSQNQLHHYHLQQQQQIIPSQRAFSLEQPNLLVPLGQFHLQLLHDGSNNSAAAAAAADASSISSSISSHPPPLLPLAQPSTRRCHRCRCPNCQLRPDQQQQQLQHYGGYDTASNTATISSSSSSRRQHTCHVSGCGKAYGKTSHLRAHLRWHAGERPYACAWPLCARRFTRSDELRRHARTHTGERRFACVACGKRFARSDHLGKHARTHREGGGDGGGGGGGGAGTGEQQQQQKKGRTREERGVALEVVKATVAGV</sequence>
<dbReference type="GO" id="GO:0000981">
    <property type="term" value="F:DNA-binding transcription factor activity, RNA polymerase II-specific"/>
    <property type="evidence" value="ECO:0007669"/>
    <property type="project" value="TreeGrafter"/>
</dbReference>
<proteinExistence type="predicted"/>
<evidence type="ECO:0000256" key="2">
    <source>
        <dbReference type="ARBA" id="ARBA00022737"/>
    </source>
</evidence>
<dbReference type="GO" id="GO:0000978">
    <property type="term" value="F:RNA polymerase II cis-regulatory region sequence-specific DNA binding"/>
    <property type="evidence" value="ECO:0007669"/>
    <property type="project" value="TreeGrafter"/>
</dbReference>
<keyword evidence="8" id="KW-1185">Reference proteome</keyword>
<dbReference type="PROSITE" id="PS50157">
    <property type="entry name" value="ZINC_FINGER_C2H2_2"/>
    <property type="match status" value="3"/>
</dbReference>
<dbReference type="SUPFAM" id="SSF57667">
    <property type="entry name" value="beta-beta-alpha zinc fingers"/>
    <property type="match status" value="2"/>
</dbReference>
<gene>
    <name evidence="9 10" type="primary">LOC116948625</name>
</gene>
<protein>
    <submittedName>
        <fullName evidence="9 10">Transcription factor Sp9-like</fullName>
    </submittedName>
</protein>
<dbReference type="FunFam" id="3.30.160.60:FF:000007">
    <property type="entry name" value="Basic krueppel-like factor 3"/>
    <property type="match status" value="1"/>
</dbReference>
<dbReference type="CDD" id="cd22541">
    <property type="entry name" value="SP5_N"/>
    <property type="match status" value="1"/>
</dbReference>
<feature type="region of interest" description="Disordered" evidence="6">
    <location>
        <begin position="403"/>
        <end position="446"/>
    </location>
</feature>
<keyword evidence="3 5" id="KW-0863">Zinc-finger</keyword>
<evidence type="ECO:0000313" key="9">
    <source>
        <dbReference type="RefSeq" id="XP_032821378.1"/>
    </source>
</evidence>
<evidence type="ECO:0000256" key="4">
    <source>
        <dbReference type="ARBA" id="ARBA00022833"/>
    </source>
</evidence>
<feature type="compositionally biased region" description="Basic and acidic residues" evidence="6">
    <location>
        <begin position="403"/>
        <end position="415"/>
    </location>
</feature>
<evidence type="ECO:0000256" key="1">
    <source>
        <dbReference type="ARBA" id="ARBA00022723"/>
    </source>
</evidence>
<dbReference type="Gene3D" id="3.30.160.60">
    <property type="entry name" value="Classic Zinc Finger"/>
    <property type="match status" value="3"/>
</dbReference>
<evidence type="ECO:0000256" key="3">
    <source>
        <dbReference type="ARBA" id="ARBA00022771"/>
    </source>
</evidence>
<dbReference type="PANTHER" id="PTHR23235:SF120">
    <property type="entry name" value="KRUPPEL-LIKE FACTOR 15"/>
    <property type="match status" value="1"/>
</dbReference>
<evidence type="ECO:0000313" key="8">
    <source>
        <dbReference type="Proteomes" id="UP001318040"/>
    </source>
</evidence>
<dbReference type="RefSeq" id="XP_032821378.1">
    <property type="nucleotide sequence ID" value="XM_032965487.1"/>
</dbReference>
<keyword evidence="2" id="KW-0677">Repeat</keyword>
<dbReference type="Proteomes" id="UP001318040">
    <property type="component" value="Chromosome 34"/>
</dbReference>
<keyword evidence="4" id="KW-0862">Zinc</keyword>
<dbReference type="InterPro" id="IPR036236">
    <property type="entry name" value="Znf_C2H2_sf"/>
</dbReference>
<feature type="region of interest" description="Disordered" evidence="6">
    <location>
        <begin position="65"/>
        <end position="85"/>
    </location>
</feature>
<feature type="compositionally biased region" description="Gly residues" evidence="6">
    <location>
        <begin position="416"/>
        <end position="428"/>
    </location>
</feature>
<organism evidence="8 10">
    <name type="scientific">Petromyzon marinus</name>
    <name type="common">Sea lamprey</name>
    <dbReference type="NCBI Taxonomy" id="7757"/>
    <lineage>
        <taxon>Eukaryota</taxon>
        <taxon>Metazoa</taxon>
        <taxon>Chordata</taxon>
        <taxon>Craniata</taxon>
        <taxon>Vertebrata</taxon>
        <taxon>Cyclostomata</taxon>
        <taxon>Hyperoartia</taxon>
        <taxon>Petromyzontiformes</taxon>
        <taxon>Petromyzontidae</taxon>
        <taxon>Petromyzon</taxon>
    </lineage>
</organism>
<dbReference type="AlphaFoldDB" id="A0AAJ7TNZ2"/>
<evidence type="ECO:0000256" key="5">
    <source>
        <dbReference type="PROSITE-ProRule" id="PRU00042"/>
    </source>
</evidence>
<feature type="domain" description="C2H2-type" evidence="7">
    <location>
        <begin position="329"/>
        <end position="358"/>
    </location>
</feature>
<dbReference type="Pfam" id="PF00096">
    <property type="entry name" value="zf-C2H2"/>
    <property type="match status" value="3"/>
</dbReference>